<evidence type="ECO:0000313" key="2">
    <source>
        <dbReference type="Proteomes" id="UP000017836"/>
    </source>
</evidence>
<protein>
    <submittedName>
        <fullName evidence="1">Uncharacterized protein</fullName>
    </submittedName>
</protein>
<dbReference type="Gramene" id="ERN13466">
    <property type="protein sequence ID" value="ERN13466"/>
    <property type="gene ID" value="AMTR_s00041p00207630"/>
</dbReference>
<dbReference type="AlphaFoldDB" id="W1PZH1"/>
<dbReference type="Proteomes" id="UP000017836">
    <property type="component" value="Unassembled WGS sequence"/>
</dbReference>
<sequence length="98" mass="10687">MGFLGFDYRRSLVMVQRFGAPGTSWRIRPSGTKGGLPPPRIGYGAKGRCAGHLMENTALWEKGQAAPTMDWVRIMGNIMELAALWEGGRPAPNMVAPD</sequence>
<evidence type="ECO:0000313" key="1">
    <source>
        <dbReference type="EMBL" id="ERN13466.1"/>
    </source>
</evidence>
<dbReference type="HOGENOM" id="CLU_2336423_0_0_1"/>
<gene>
    <name evidence="1" type="ORF">AMTR_s00041p00207630</name>
</gene>
<organism evidence="1 2">
    <name type="scientific">Amborella trichopoda</name>
    <dbReference type="NCBI Taxonomy" id="13333"/>
    <lineage>
        <taxon>Eukaryota</taxon>
        <taxon>Viridiplantae</taxon>
        <taxon>Streptophyta</taxon>
        <taxon>Embryophyta</taxon>
        <taxon>Tracheophyta</taxon>
        <taxon>Spermatophyta</taxon>
        <taxon>Magnoliopsida</taxon>
        <taxon>Amborellales</taxon>
        <taxon>Amborellaceae</taxon>
        <taxon>Amborella</taxon>
    </lineage>
</organism>
<reference evidence="2" key="1">
    <citation type="journal article" date="2013" name="Science">
        <title>The Amborella genome and the evolution of flowering plants.</title>
        <authorList>
            <consortium name="Amborella Genome Project"/>
        </authorList>
    </citation>
    <scope>NUCLEOTIDE SEQUENCE [LARGE SCALE GENOMIC DNA]</scope>
</reference>
<dbReference type="EMBL" id="KI392588">
    <property type="protein sequence ID" value="ERN13466.1"/>
    <property type="molecule type" value="Genomic_DNA"/>
</dbReference>
<keyword evidence="2" id="KW-1185">Reference proteome</keyword>
<name>W1PZH1_AMBTC</name>
<accession>W1PZH1</accession>
<proteinExistence type="predicted"/>